<gene>
    <name evidence="6" type="ORF">ABID12_003103</name>
</gene>
<dbReference type="PANTHER" id="PTHR30136:SF24">
    <property type="entry name" value="HTH-TYPE TRANSCRIPTIONAL REPRESSOR ALLR"/>
    <property type="match status" value="1"/>
</dbReference>
<accession>A0ABV2IE12</accession>
<keyword evidence="7" id="KW-1185">Reference proteome</keyword>
<evidence type="ECO:0000313" key="6">
    <source>
        <dbReference type="EMBL" id="MET3601152.1"/>
    </source>
</evidence>
<dbReference type="InterPro" id="IPR036390">
    <property type="entry name" value="WH_DNA-bd_sf"/>
</dbReference>
<evidence type="ECO:0000256" key="3">
    <source>
        <dbReference type="ARBA" id="ARBA00023163"/>
    </source>
</evidence>
<dbReference type="InterPro" id="IPR014757">
    <property type="entry name" value="Tscrpt_reg_IclR_C"/>
</dbReference>
<keyword evidence="2 6" id="KW-0238">DNA-binding</keyword>
<dbReference type="SMART" id="SM00346">
    <property type="entry name" value="HTH_ICLR"/>
    <property type="match status" value="1"/>
</dbReference>
<organism evidence="6 7">
    <name type="scientific">Martelella mangrovi</name>
    <dbReference type="NCBI Taxonomy" id="1397477"/>
    <lineage>
        <taxon>Bacteria</taxon>
        <taxon>Pseudomonadati</taxon>
        <taxon>Pseudomonadota</taxon>
        <taxon>Alphaproteobacteria</taxon>
        <taxon>Hyphomicrobiales</taxon>
        <taxon>Aurantimonadaceae</taxon>
        <taxon>Martelella</taxon>
    </lineage>
</organism>
<dbReference type="SUPFAM" id="SSF46785">
    <property type="entry name" value="Winged helix' DNA-binding domain"/>
    <property type="match status" value="1"/>
</dbReference>
<dbReference type="RefSeq" id="WP_354435000.1">
    <property type="nucleotide sequence ID" value="NZ_JBEPLY010000011.1"/>
</dbReference>
<dbReference type="Gene3D" id="1.10.10.10">
    <property type="entry name" value="Winged helix-like DNA-binding domain superfamily/Winged helix DNA-binding domain"/>
    <property type="match status" value="1"/>
</dbReference>
<protein>
    <submittedName>
        <fullName evidence="6">DNA-binding IclR family transcriptional regulator</fullName>
    </submittedName>
</protein>
<dbReference type="Proteomes" id="UP001549164">
    <property type="component" value="Unassembled WGS sequence"/>
</dbReference>
<dbReference type="InterPro" id="IPR036388">
    <property type="entry name" value="WH-like_DNA-bd_sf"/>
</dbReference>
<dbReference type="EMBL" id="JBEPLY010000011">
    <property type="protein sequence ID" value="MET3601152.1"/>
    <property type="molecule type" value="Genomic_DNA"/>
</dbReference>
<reference evidence="6 7" key="1">
    <citation type="submission" date="2024-06" db="EMBL/GenBank/DDBJ databases">
        <title>Genomic Encyclopedia of Type Strains, Phase IV (KMG-IV): sequencing the most valuable type-strain genomes for metagenomic binning, comparative biology and taxonomic classification.</title>
        <authorList>
            <person name="Goeker M."/>
        </authorList>
    </citation>
    <scope>NUCLEOTIDE SEQUENCE [LARGE SCALE GENOMIC DNA]</scope>
    <source>
        <strain evidence="6 7">DSM 28102</strain>
    </source>
</reference>
<dbReference type="InterPro" id="IPR005471">
    <property type="entry name" value="Tscrpt_reg_IclR_N"/>
</dbReference>
<sequence length="258" mass="28103">MSGTSTNGNPTIERMVMILNALERAPSGLSQSDLVQQTGLARSTVYRILNSLADSRLLRETAPGTYVFGNRFLELAARVTPTSHFFSLARYLQSDLEALAANIGQSCKISVYENGAIMVVAGATAKRPHALNYEIGEYLPVHAGGASKVLMAYLPDDERERLLRKNPVALTERTITDRNQLRKELAEVRAQGWAEDRGEYSLSVSAFAAPIRDHTGAVIAALSVPFLTTADEALRDRLRAETISGADKLSRLIAHYAG</sequence>
<dbReference type="Pfam" id="PF09339">
    <property type="entry name" value="HTH_IclR"/>
    <property type="match status" value="1"/>
</dbReference>
<evidence type="ECO:0000256" key="2">
    <source>
        <dbReference type="ARBA" id="ARBA00023125"/>
    </source>
</evidence>
<proteinExistence type="predicted"/>
<comment type="caution">
    <text evidence="6">The sequence shown here is derived from an EMBL/GenBank/DDBJ whole genome shotgun (WGS) entry which is preliminary data.</text>
</comment>
<dbReference type="GO" id="GO:0003677">
    <property type="term" value="F:DNA binding"/>
    <property type="evidence" value="ECO:0007669"/>
    <property type="project" value="UniProtKB-KW"/>
</dbReference>
<evidence type="ECO:0000259" key="4">
    <source>
        <dbReference type="PROSITE" id="PS51077"/>
    </source>
</evidence>
<dbReference type="SUPFAM" id="SSF55781">
    <property type="entry name" value="GAF domain-like"/>
    <property type="match status" value="1"/>
</dbReference>
<dbReference type="Pfam" id="PF01614">
    <property type="entry name" value="IclR_C"/>
    <property type="match status" value="1"/>
</dbReference>
<name>A0ABV2IE12_9HYPH</name>
<dbReference type="Gene3D" id="3.30.450.40">
    <property type="match status" value="1"/>
</dbReference>
<dbReference type="PROSITE" id="PS51077">
    <property type="entry name" value="HTH_ICLR"/>
    <property type="match status" value="1"/>
</dbReference>
<dbReference type="InterPro" id="IPR050707">
    <property type="entry name" value="HTH_MetabolicPath_Reg"/>
</dbReference>
<keyword evidence="1" id="KW-0805">Transcription regulation</keyword>
<feature type="domain" description="HTH iclR-type" evidence="4">
    <location>
        <begin position="9"/>
        <end position="70"/>
    </location>
</feature>
<dbReference type="PROSITE" id="PS51078">
    <property type="entry name" value="ICLR_ED"/>
    <property type="match status" value="1"/>
</dbReference>
<dbReference type="PANTHER" id="PTHR30136">
    <property type="entry name" value="HELIX-TURN-HELIX TRANSCRIPTIONAL REGULATOR, ICLR FAMILY"/>
    <property type="match status" value="1"/>
</dbReference>
<dbReference type="InterPro" id="IPR029016">
    <property type="entry name" value="GAF-like_dom_sf"/>
</dbReference>
<keyword evidence="3" id="KW-0804">Transcription</keyword>
<feature type="domain" description="IclR-ED" evidence="5">
    <location>
        <begin position="71"/>
        <end position="255"/>
    </location>
</feature>
<evidence type="ECO:0000259" key="5">
    <source>
        <dbReference type="PROSITE" id="PS51078"/>
    </source>
</evidence>
<evidence type="ECO:0000256" key="1">
    <source>
        <dbReference type="ARBA" id="ARBA00023015"/>
    </source>
</evidence>
<evidence type="ECO:0000313" key="7">
    <source>
        <dbReference type="Proteomes" id="UP001549164"/>
    </source>
</evidence>